<gene>
    <name evidence="1" type="ORF">EHC69_29145</name>
</gene>
<keyword evidence="1" id="KW-0614">Plasmid</keyword>
<dbReference type="EMBL" id="CP034303">
    <property type="protein sequence ID" value="QHH13326.1"/>
    <property type="molecule type" value="Genomic_DNA"/>
</dbReference>
<evidence type="ECO:0000313" key="1">
    <source>
        <dbReference type="EMBL" id="QHH13326.1"/>
    </source>
</evidence>
<dbReference type="RefSeq" id="WP_159408559.1">
    <property type="nucleotide sequence ID" value="NZ_CP034303.1"/>
</dbReference>
<evidence type="ECO:0000313" key="2">
    <source>
        <dbReference type="Proteomes" id="UP000464718"/>
    </source>
</evidence>
<reference evidence="1 2" key="1">
    <citation type="submission" date="2018-12" db="EMBL/GenBank/DDBJ databases">
        <title>Genomic insights into the evolutionary origins and pathogenicity of five Vibrio parahaemolyticus strains isolated from the shrimp with acute hepatopancreatic necrosis disease (AHPND).</title>
        <authorList>
            <person name="Yang Q."/>
            <person name="Dong X."/>
            <person name="Xie G."/>
            <person name="Fu S."/>
            <person name="Zou P."/>
            <person name="Sun J."/>
            <person name="Wang Y."/>
            <person name="Huang J."/>
        </authorList>
    </citation>
    <scope>NUCLEOTIDE SEQUENCE [LARGE SCALE GENOMIC DNA]</scope>
    <source>
        <strain evidence="1 2">20160303005-1</strain>
        <plasmid evidence="2">pvpsd2016-4</plasmid>
    </source>
</reference>
<organism evidence="1 2">
    <name type="scientific">Vibrio parahaemolyticus</name>
    <dbReference type="NCBI Taxonomy" id="670"/>
    <lineage>
        <taxon>Bacteria</taxon>
        <taxon>Pseudomonadati</taxon>
        <taxon>Pseudomonadota</taxon>
        <taxon>Gammaproteobacteria</taxon>
        <taxon>Vibrionales</taxon>
        <taxon>Vibrionaceae</taxon>
        <taxon>Vibrio</taxon>
    </lineage>
</organism>
<dbReference type="AlphaFoldDB" id="A0AAX1G1W4"/>
<dbReference type="Proteomes" id="UP000464718">
    <property type="component" value="Plasmid pvpsd2016-4"/>
</dbReference>
<sequence>MTTSRKINSIGWLYAEDNRINLTPIFDGEIFPVFVNVSKEAFKTTNGDKELMKELALKRLYGVGEEGY</sequence>
<geneLocation type="plasmid" evidence="2">
    <name>pvpsd2016-4</name>
</geneLocation>
<accession>A0AAX1G1W4</accession>
<name>A0AAX1G1W4_VIBPH</name>
<proteinExistence type="predicted"/>
<protein>
    <submittedName>
        <fullName evidence="1">Uncharacterized protein</fullName>
    </submittedName>
</protein>